<dbReference type="AlphaFoldDB" id="A0A9X2AKI6"/>
<keyword evidence="2" id="KW-1185">Reference proteome</keyword>
<reference evidence="1" key="1">
    <citation type="submission" date="2022-03" db="EMBL/GenBank/DDBJ databases">
        <title>Bacterial whole genome sequence for Hymenobacter sp. DH14.</title>
        <authorList>
            <person name="Le V."/>
        </authorList>
    </citation>
    <scope>NUCLEOTIDE SEQUENCE</scope>
    <source>
        <strain evidence="1">DH14</strain>
    </source>
</reference>
<dbReference type="EMBL" id="JALBGC010000006">
    <property type="protein sequence ID" value="MCI1189879.1"/>
    <property type="molecule type" value="Genomic_DNA"/>
</dbReference>
<evidence type="ECO:0000313" key="1">
    <source>
        <dbReference type="EMBL" id="MCI1189879.1"/>
    </source>
</evidence>
<name>A0A9X2AKI6_9BACT</name>
<dbReference type="Proteomes" id="UP001139193">
    <property type="component" value="Unassembled WGS sequence"/>
</dbReference>
<evidence type="ECO:0000313" key="2">
    <source>
        <dbReference type="Proteomes" id="UP001139193"/>
    </source>
</evidence>
<protein>
    <submittedName>
        <fullName evidence="1">Uncharacterized protein</fullName>
    </submittedName>
</protein>
<dbReference type="RefSeq" id="WP_241938088.1">
    <property type="nucleotide sequence ID" value="NZ_JALBGC010000006.1"/>
</dbReference>
<sequence length="206" mass="21880">MPYYFTFSAQPTGVRLPYQHATAAQRALAVGHLQQRLGAHFPSLRASTWSHALAEYQPDLWLTGSAIMLAETALTQLAQHLAAAPELPVLDPPLYGLPALHLAQHSLQTSELAARALGEVAASATACGPRLYALLCRLTHPNPLAEQVVQAWCWNLSSAPPLPPGIPGGRAAPNSAEIGQLLCRIKASRCPGSGEAAWLSRAPHAL</sequence>
<gene>
    <name evidence="1" type="ORF">MON38_20850</name>
</gene>
<comment type="caution">
    <text evidence="1">The sequence shown here is derived from an EMBL/GenBank/DDBJ whole genome shotgun (WGS) entry which is preliminary data.</text>
</comment>
<accession>A0A9X2AKI6</accession>
<organism evidence="1 2">
    <name type="scientific">Hymenobacter cyanobacteriorum</name>
    <dbReference type="NCBI Taxonomy" id="2926463"/>
    <lineage>
        <taxon>Bacteria</taxon>
        <taxon>Pseudomonadati</taxon>
        <taxon>Bacteroidota</taxon>
        <taxon>Cytophagia</taxon>
        <taxon>Cytophagales</taxon>
        <taxon>Hymenobacteraceae</taxon>
        <taxon>Hymenobacter</taxon>
    </lineage>
</organism>
<proteinExistence type="predicted"/>